<comment type="miscellaneous">
    <text evidence="11">All late proteins expressed from the major late promoter are produced by alternative splicing and alternative polyadenylation of the same gene giving rise to non-overlapping ORFs. A leader sequence is present in the N-terminus of all these mRNAs and is recognized by the viral shutoff protein to provide expression although conventional translation via ribosome scanning from the cap has been shut off in the host cell.</text>
</comment>
<comment type="similarity">
    <text evidence="1 11">Belongs to the adenoviridae hexon-linking protein IIIa family.</text>
</comment>
<reference evidence="13 14" key="1">
    <citation type="journal article" date="2019" name="Arch. Virol.">
        <title>Isolation and complete genome sequence analysis of a novel ovine adenovirus type representing a possible new mastadenovirus species.</title>
        <authorList>
            <person name="Vidovszky M.Z."/>
            <person name="Szeredi L."/>
            <person name="Doszpoly A."/>
            <person name="Harrach B."/>
            <person name="Hornyak A."/>
        </authorList>
    </citation>
    <scope>NUCLEOTIDE SEQUENCE [LARGE SCALE GENOMIC DNA]</scope>
    <source>
        <strain evidence="13 14">7508</strain>
    </source>
</reference>
<keyword evidence="3 11" id="KW-0167">Capsid protein</keyword>
<dbReference type="GO" id="GO:0042025">
    <property type="term" value="C:host cell nucleus"/>
    <property type="evidence" value="ECO:0007669"/>
    <property type="project" value="UniProtKB-SubCell"/>
</dbReference>
<keyword evidence="8 11" id="KW-1232">Capsid decoration protein</keyword>
<evidence type="ECO:0000256" key="10">
    <source>
        <dbReference type="ARBA" id="ARBA00046738"/>
    </source>
</evidence>
<comment type="subunit">
    <text evidence="10 11">Interacts with hexon proteins; this interaction tethers the peripentonal hexons to hexons situated in the facet. Interacts with the penton protein (via N-terminus). Interacts with packaging protein 3; this interaction is required to promote correct genome packaging.</text>
</comment>
<dbReference type="KEGG" id="vg:65102523"/>
<evidence type="ECO:0000256" key="11">
    <source>
        <dbReference type="HAMAP-Rule" id="MF_04047"/>
    </source>
</evidence>
<evidence type="ECO:0000256" key="5">
    <source>
        <dbReference type="ARBA" id="ARBA00022612"/>
    </source>
</evidence>
<comment type="induction">
    <text evidence="11">Expressed in the late phase of the viral replicative cycle.</text>
</comment>
<dbReference type="GO" id="GO:0098021">
    <property type="term" value="C:viral capsid, decoration"/>
    <property type="evidence" value="ECO:0007669"/>
    <property type="project" value="UniProtKB-UniRule"/>
</dbReference>
<dbReference type="Proteomes" id="UP000501954">
    <property type="component" value="Segment"/>
</dbReference>
<evidence type="ECO:0000256" key="4">
    <source>
        <dbReference type="ARBA" id="ARBA00022562"/>
    </source>
</evidence>
<comment type="subcellular location">
    <subcellularLocation>
        <location evidence="11">Virion</location>
    </subcellularLocation>
    <subcellularLocation>
        <location evidence="11">Host nucleus</location>
    </subcellularLocation>
    <text evidence="11">Surrounds the border of each facet on the capsid exterior. Present in around 60 copies per virion.</text>
</comment>
<feature type="modified residue" description="Phosphoserine; by host" evidence="11">
    <location>
        <position position="254"/>
    </location>
</feature>
<protein>
    <recommendedName>
        <fullName evidence="11">Pre-hexon-linking protein IIIa</fullName>
    </recommendedName>
    <alternativeName>
        <fullName evidence="11">Capsid vertex-specific component IIIa</fullName>
        <shortName evidence="11">CVSC</shortName>
    </alternativeName>
    <alternativeName>
        <fullName evidence="11">Protein IIIa</fullName>
    </alternativeName>
    <alternativeName>
        <fullName evidence="11">pIIIa</fullName>
    </alternativeName>
    <component>
        <recommendedName>
            <fullName evidence="11">Hexon-linking protein IIIa</fullName>
        </recommendedName>
    </component>
</protein>
<evidence type="ECO:0000313" key="14">
    <source>
        <dbReference type="Proteomes" id="UP000501954"/>
    </source>
</evidence>
<keyword evidence="14" id="KW-1185">Reference proteome</keyword>
<feature type="region of interest" description="Binding to hexon-linking protein" evidence="11">
    <location>
        <begin position="167"/>
        <end position="280"/>
    </location>
</feature>
<evidence type="ECO:0000256" key="9">
    <source>
        <dbReference type="ARBA" id="ARBA00023219"/>
    </source>
</evidence>
<evidence type="ECO:0000313" key="13">
    <source>
        <dbReference type="EMBL" id="QDZ17462.1"/>
    </source>
</evidence>
<sequence length="610" mass="65870">MEATTAGAPPDPVVAAGGPTAAAAAAATGRAPRTLGPAPGDPGMQALFQSQSAAEQEWAGAVRRVMSLNRDGSFASRPRANRFSAILEAVVPARQDPTHEKVLALVNALLETRAIRRDEAGQMYSALLQRVSKYNSLNVQTNLDRLVQDVREALAQRELAGADGGLGSLVALNAFLATQPAVVERGQEDYTAFLGALRLMVTEAPQSEVYRSGPSFFFQTNRHGSQTVNLTRAFENLRPLWGVRAPAGERGAVSALLTPNTRLLLLLIAPFTDAVTVSRDSYLGHLLTLYRETIGQTRVAENTFQEITEVSRALGADDGDNLQATLNFLLTNRRTRPPAEYALTPGEERVLRYVQQAVSLHLMQDGTTPTTALDLAAANLAPSFYAQHRDFVNRLMDYFQRAAAMAPDYFMQAVMNPHWLPPPGFFTQEFDFPEPDQGFLWDDLDSALPSKTESPARAGPSPSPPRPLTPPGAPFPALPAAPGRRLAAALDDADVFRPPSVRNLANNGIDTLIEQLNRLEPYALEERRRRAEEAARRRARSPVRGPRRKRGRRSPSPVGAAAAAPDDDGDDGVFRLPGLGGSGPGGRRRGGNRFAHLMPAGGAFARHGVL</sequence>
<keyword evidence="7 11" id="KW-0426">Late protein</keyword>
<comment type="caution">
    <text evidence="11">Lacks conserved residue(s) required for the propagation of feature annotation.</text>
</comment>
<feature type="propeptide" id="PRO_5023573009" evidence="11">
    <location>
        <begin position="582"/>
        <end position="610"/>
    </location>
</feature>
<feature type="chain" id="PRO_5023573008" description="Pre-hexon-linking protein IIIa" evidence="11">
    <location>
        <begin position="1"/>
        <end position="610"/>
    </location>
</feature>
<dbReference type="InterPro" id="IPR043053">
    <property type="entry name" value="Hex_IIIa_N"/>
</dbReference>
<feature type="region of interest" description="Disordered" evidence="12">
    <location>
        <begin position="441"/>
        <end position="480"/>
    </location>
</feature>
<feature type="modified residue" description="Phosphothreonine; by host" evidence="11">
    <location>
        <position position="303"/>
    </location>
</feature>
<evidence type="ECO:0000256" key="7">
    <source>
        <dbReference type="ARBA" id="ARBA00022921"/>
    </source>
</evidence>
<organism evidence="13 14">
    <name type="scientific">Ovine adenovirus 8</name>
    <dbReference type="NCBI Taxonomy" id="2601527"/>
    <lineage>
        <taxon>Viruses</taxon>
        <taxon>Varidnaviria</taxon>
        <taxon>Bamfordvirae</taxon>
        <taxon>Preplasmiviricota</taxon>
        <taxon>Polisuviricotina</taxon>
        <taxon>Pharingeaviricetes</taxon>
        <taxon>Rowavirales</taxon>
        <taxon>Adenoviridae</taxon>
        <taxon>Mastadenovirus</taxon>
        <taxon>Mastadenovirus ovisoctavum</taxon>
    </lineage>
</organism>
<feature type="compositionally biased region" description="Low complexity" evidence="12">
    <location>
        <begin position="554"/>
        <end position="564"/>
    </location>
</feature>
<comment type="function">
    <text evidence="11">Structural component of the virion that acts as a cement protein on the capsid exterior which mediates the interactions between the hexons, including the peripentonal hexons, and reaches all the way to the penton vertices. Two hexon linking proteins IIIa, one from each facet, stabilize the unique edge interface between a pair of facets. As the virus enters the host cell, hexon linking proteins IIIa are shed concomitant with virion acidification in the endosome. During virus assembly, seems to play a role in the serotype specificity of the packaging of viral DNA via its interaction with packaging protein 3.</text>
</comment>
<evidence type="ECO:0000256" key="6">
    <source>
        <dbReference type="ARBA" id="ARBA00022844"/>
    </source>
</evidence>
<evidence type="ECO:0000256" key="2">
    <source>
        <dbReference type="ARBA" id="ARBA00022553"/>
    </source>
</evidence>
<feature type="chain" id="PRO_5023573007" description="Hexon-linking protein IIIa" evidence="11">
    <location>
        <begin position="1"/>
        <end position="581"/>
    </location>
</feature>
<keyword evidence="4 11" id="KW-1048">Host nucleus</keyword>
<feature type="compositionally biased region" description="Basic residues" evidence="12">
    <location>
        <begin position="537"/>
        <end position="553"/>
    </location>
</feature>
<evidence type="ECO:0000256" key="8">
    <source>
        <dbReference type="ARBA" id="ARBA00023093"/>
    </source>
</evidence>
<dbReference type="InterPro" id="IPR003479">
    <property type="entry name" value="Hex_IIIa"/>
</dbReference>
<feature type="region of interest" description="Peripentonal hexon-tethering domain" evidence="11">
    <location>
        <begin position="1"/>
        <end position="135"/>
    </location>
</feature>
<dbReference type="RefSeq" id="YP_010087260.1">
    <property type="nucleotide sequence ID" value="NC_055526.1"/>
</dbReference>
<keyword evidence="9 11" id="KW-0231">Viral genome packaging</keyword>
<feature type="region of interest" description="Disordered" evidence="12">
    <location>
        <begin position="532"/>
        <end position="594"/>
    </location>
</feature>
<dbReference type="HAMAP" id="MF_04047">
    <property type="entry name" value="ADV_CAP3"/>
    <property type="match status" value="1"/>
</dbReference>
<keyword evidence="2 11" id="KW-0597">Phosphoprotein</keyword>
<proteinExistence type="evidence at transcript level"/>
<comment type="PTM">
    <text evidence="11">Cleaved near the C-terminus by the viral protease during virion maturation to form the mature protein.</text>
</comment>
<feature type="site" description="Cleavage; by viral protease" evidence="11">
    <location>
        <begin position="581"/>
        <end position="582"/>
    </location>
</feature>
<keyword evidence="5 11" id="KW-1188">Viral release from host cell</keyword>
<evidence type="ECO:0000256" key="1">
    <source>
        <dbReference type="ARBA" id="ARBA00010762"/>
    </source>
</evidence>
<dbReference type="Pfam" id="PF02455">
    <property type="entry name" value="Hex_IIIa"/>
    <property type="match status" value="1"/>
</dbReference>
<evidence type="ECO:0000256" key="3">
    <source>
        <dbReference type="ARBA" id="ARBA00022561"/>
    </source>
</evidence>
<dbReference type="Gene3D" id="1.20.120.1500">
    <property type="entry name" value="Pre-hexon-linking protein IIIa"/>
    <property type="match status" value="1"/>
</dbReference>
<accession>A0A5B8MDR1</accession>
<name>A0A5B8MDR1_9ADEN</name>
<dbReference type="EMBL" id="MK518392">
    <property type="protein sequence ID" value="QDZ17462.1"/>
    <property type="molecule type" value="Genomic_DNA"/>
</dbReference>
<dbReference type="GeneID" id="65102523"/>
<evidence type="ECO:0000256" key="12">
    <source>
        <dbReference type="SAM" id="MobiDB-lite"/>
    </source>
</evidence>
<keyword evidence="6 11" id="KW-0946">Virion</keyword>
<feature type="compositionally biased region" description="Pro residues" evidence="12">
    <location>
        <begin position="461"/>
        <end position="479"/>
    </location>
</feature>